<accession>A0A1U8QBJ9</accession>
<dbReference type="Gene3D" id="2.40.70.10">
    <property type="entry name" value="Acid Proteases"/>
    <property type="match status" value="1"/>
</dbReference>
<gene>
    <name evidence="2" type="primary">LOC109115689</name>
</gene>
<dbReference type="PANTHER" id="PTHR35046">
    <property type="entry name" value="ZINC KNUCKLE (CCHC-TYPE) FAMILY PROTEIN"/>
    <property type="match status" value="1"/>
</dbReference>
<dbReference type="InParanoid" id="A0A1U8QBJ9"/>
<dbReference type="InterPro" id="IPR021109">
    <property type="entry name" value="Peptidase_aspartic_dom_sf"/>
</dbReference>
<dbReference type="KEGG" id="nnu:109115689"/>
<dbReference type="CDD" id="cd00303">
    <property type="entry name" value="retropepsin_like"/>
    <property type="match status" value="1"/>
</dbReference>
<dbReference type="RefSeq" id="XP_019055460.1">
    <property type="nucleotide sequence ID" value="XM_019199915.1"/>
</dbReference>
<dbReference type="Proteomes" id="UP000189703">
    <property type="component" value="Unplaced"/>
</dbReference>
<evidence type="ECO:0000313" key="2">
    <source>
        <dbReference type="RefSeq" id="XP_019055460.1"/>
    </source>
</evidence>
<dbReference type="PANTHER" id="PTHR35046:SF18">
    <property type="entry name" value="RNA-DIRECTED DNA POLYMERASE"/>
    <property type="match status" value="1"/>
</dbReference>
<dbReference type="AlphaFoldDB" id="A0A1U8QBJ9"/>
<keyword evidence="1" id="KW-1185">Reference proteome</keyword>
<evidence type="ECO:0000313" key="1">
    <source>
        <dbReference type="Proteomes" id="UP000189703"/>
    </source>
</evidence>
<dbReference type="GeneID" id="109115689"/>
<name>A0A1U8QBJ9_NELNU</name>
<reference evidence="2" key="1">
    <citation type="submission" date="2025-08" db="UniProtKB">
        <authorList>
            <consortium name="RefSeq"/>
        </authorList>
    </citation>
    <scope>IDENTIFICATION</scope>
</reference>
<proteinExistence type="predicted"/>
<sequence length="218" mass="25005">MVERDEEEVGDDEVYCGLMERTKKDQLFELIIDSGCQENIIGRDVVRKLQLNPKKHPNPYTIGWIKEVGGVRVEEHCKVPFSIGKYTDEVYCDIVDMDACHILLGRLWQFDADAKHLGRKNTYQVEKEGVRYTLLPMAEKNPTKASKAEERNFLTITHCHSEFVRECKDPREVHLLVIMGEGVSESLGENKIPVEVQGLLDEFHDVVPNELPNELPPM</sequence>
<protein>
    <submittedName>
        <fullName evidence="2">Uncharacterized protein LOC109115689</fullName>
    </submittedName>
</protein>
<dbReference type="OMA" id="AICMRRE"/>
<dbReference type="OrthoDB" id="784094at2759"/>
<organism evidence="1 2">
    <name type="scientific">Nelumbo nucifera</name>
    <name type="common">Sacred lotus</name>
    <dbReference type="NCBI Taxonomy" id="4432"/>
    <lineage>
        <taxon>Eukaryota</taxon>
        <taxon>Viridiplantae</taxon>
        <taxon>Streptophyta</taxon>
        <taxon>Embryophyta</taxon>
        <taxon>Tracheophyta</taxon>
        <taxon>Spermatophyta</taxon>
        <taxon>Magnoliopsida</taxon>
        <taxon>Proteales</taxon>
        <taxon>Nelumbonaceae</taxon>
        <taxon>Nelumbo</taxon>
    </lineage>
</organism>